<dbReference type="GO" id="GO:0004749">
    <property type="term" value="F:ribose phosphate diphosphokinase activity"/>
    <property type="evidence" value="ECO:0007669"/>
    <property type="project" value="TreeGrafter"/>
</dbReference>
<dbReference type="GO" id="GO:0000287">
    <property type="term" value="F:magnesium ion binding"/>
    <property type="evidence" value="ECO:0007669"/>
    <property type="project" value="InterPro"/>
</dbReference>
<protein>
    <recommendedName>
        <fullName evidence="2">Ribose-phosphate pyrophosphokinase N-terminal domain-containing protein</fullName>
    </recommendedName>
</protein>
<accession>X0W5X7</accession>
<dbReference type="GO" id="GO:0005737">
    <property type="term" value="C:cytoplasm"/>
    <property type="evidence" value="ECO:0007669"/>
    <property type="project" value="TreeGrafter"/>
</dbReference>
<sequence>SVIRGSKALLDAGAEEVYICATHPVFAGPAKERIEKSFHDGQFKEVVVTNTIPVNKEKSLSGIKVLSVAEIFAEAISRIHNNLSVSTLFK</sequence>
<dbReference type="AlphaFoldDB" id="X0W5X7"/>
<reference evidence="1" key="1">
    <citation type="journal article" date="2014" name="Front. Microbiol.">
        <title>High frequency of phylogenetically diverse reductive dehalogenase-homologous genes in deep subseafloor sedimentary metagenomes.</title>
        <authorList>
            <person name="Kawai M."/>
            <person name="Futagami T."/>
            <person name="Toyoda A."/>
            <person name="Takaki Y."/>
            <person name="Nishi S."/>
            <person name="Hori S."/>
            <person name="Arai W."/>
            <person name="Tsubouchi T."/>
            <person name="Morono Y."/>
            <person name="Uchiyama I."/>
            <person name="Ito T."/>
            <person name="Fujiyama A."/>
            <person name="Inagaki F."/>
            <person name="Takami H."/>
        </authorList>
    </citation>
    <scope>NUCLEOTIDE SEQUENCE</scope>
    <source>
        <strain evidence="1">Expedition CK06-06</strain>
    </source>
</reference>
<dbReference type="GO" id="GO:0002189">
    <property type="term" value="C:ribose phosphate diphosphokinase complex"/>
    <property type="evidence" value="ECO:0007669"/>
    <property type="project" value="TreeGrafter"/>
</dbReference>
<dbReference type="SUPFAM" id="SSF53271">
    <property type="entry name" value="PRTase-like"/>
    <property type="match status" value="1"/>
</dbReference>
<dbReference type="GO" id="GO:0006015">
    <property type="term" value="P:5-phosphoribose 1-diphosphate biosynthetic process"/>
    <property type="evidence" value="ECO:0007669"/>
    <property type="project" value="TreeGrafter"/>
</dbReference>
<evidence type="ECO:0008006" key="2">
    <source>
        <dbReference type="Google" id="ProtNLM"/>
    </source>
</evidence>
<organism evidence="1">
    <name type="scientific">marine sediment metagenome</name>
    <dbReference type="NCBI Taxonomy" id="412755"/>
    <lineage>
        <taxon>unclassified sequences</taxon>
        <taxon>metagenomes</taxon>
        <taxon>ecological metagenomes</taxon>
    </lineage>
</organism>
<proteinExistence type="predicted"/>
<dbReference type="InterPro" id="IPR029057">
    <property type="entry name" value="PRTase-like"/>
</dbReference>
<gene>
    <name evidence="1" type="ORF">S01H1_38817</name>
</gene>
<evidence type="ECO:0000313" key="1">
    <source>
        <dbReference type="EMBL" id="GAG08086.1"/>
    </source>
</evidence>
<name>X0W5X7_9ZZZZ</name>
<dbReference type="EMBL" id="BARS01024455">
    <property type="protein sequence ID" value="GAG08086.1"/>
    <property type="molecule type" value="Genomic_DNA"/>
</dbReference>
<comment type="caution">
    <text evidence="1">The sequence shown here is derived from an EMBL/GenBank/DDBJ whole genome shotgun (WGS) entry which is preliminary data.</text>
</comment>
<dbReference type="PANTHER" id="PTHR10210">
    <property type="entry name" value="RIBOSE-PHOSPHATE DIPHOSPHOKINASE FAMILY MEMBER"/>
    <property type="match status" value="1"/>
</dbReference>
<dbReference type="InterPro" id="IPR005946">
    <property type="entry name" value="Rib-P_diPkinase"/>
</dbReference>
<dbReference type="Pfam" id="PF14572">
    <property type="entry name" value="Pribosyl_synth"/>
    <property type="match status" value="1"/>
</dbReference>
<dbReference type="Gene3D" id="3.40.50.2020">
    <property type="match status" value="2"/>
</dbReference>
<dbReference type="PANTHER" id="PTHR10210:SF41">
    <property type="entry name" value="RIBOSE-PHOSPHATE PYROPHOSPHOKINASE 1, CHLOROPLASTIC"/>
    <property type="match status" value="1"/>
</dbReference>
<feature type="non-terminal residue" evidence="1">
    <location>
        <position position="1"/>
    </location>
</feature>
<dbReference type="GO" id="GO:0006164">
    <property type="term" value="P:purine nucleotide biosynthetic process"/>
    <property type="evidence" value="ECO:0007669"/>
    <property type="project" value="TreeGrafter"/>
</dbReference>